<gene>
    <name evidence="7" type="ORF">PDM28_14920</name>
</gene>
<dbReference type="PANTHER" id="PTHR43317">
    <property type="entry name" value="THERMOSPERMINE SYNTHASE ACAULIS5"/>
    <property type="match status" value="1"/>
</dbReference>
<keyword evidence="8" id="KW-1185">Reference proteome</keyword>
<dbReference type="SUPFAM" id="SSF53335">
    <property type="entry name" value="S-adenosyl-L-methionine-dependent methyltransferases"/>
    <property type="match status" value="1"/>
</dbReference>
<feature type="transmembrane region" description="Helical" evidence="5">
    <location>
        <begin position="261"/>
        <end position="282"/>
    </location>
</feature>
<accession>A0ABY9YAS4</accession>
<feature type="transmembrane region" description="Helical" evidence="5">
    <location>
        <begin position="158"/>
        <end position="179"/>
    </location>
</feature>
<dbReference type="InterPro" id="IPR029063">
    <property type="entry name" value="SAM-dependent_MTases_sf"/>
</dbReference>
<feature type="transmembrane region" description="Helical" evidence="5">
    <location>
        <begin position="344"/>
        <end position="369"/>
    </location>
</feature>
<keyword evidence="5" id="KW-0472">Membrane</keyword>
<keyword evidence="5" id="KW-1133">Transmembrane helix</keyword>
<evidence type="ECO:0000313" key="7">
    <source>
        <dbReference type="EMBL" id="WNH47957.1"/>
    </source>
</evidence>
<feature type="transmembrane region" description="Helical" evidence="5">
    <location>
        <begin position="42"/>
        <end position="62"/>
    </location>
</feature>
<evidence type="ECO:0000256" key="1">
    <source>
        <dbReference type="ARBA" id="ARBA00007867"/>
    </source>
</evidence>
<evidence type="ECO:0000259" key="6">
    <source>
        <dbReference type="PROSITE" id="PS51006"/>
    </source>
</evidence>
<organism evidence="7 8">
    <name type="scientific">Stenotrophomonas aracearum</name>
    <dbReference type="NCBI Taxonomy" id="3003272"/>
    <lineage>
        <taxon>Bacteria</taxon>
        <taxon>Pseudomonadati</taxon>
        <taxon>Pseudomonadota</taxon>
        <taxon>Gammaproteobacteria</taxon>
        <taxon>Lysobacterales</taxon>
        <taxon>Lysobacteraceae</taxon>
        <taxon>Stenotrophomonas</taxon>
    </lineage>
</organism>
<feature type="domain" description="PABS" evidence="6">
    <location>
        <begin position="453"/>
        <end position="712"/>
    </location>
</feature>
<evidence type="ECO:0000256" key="4">
    <source>
        <dbReference type="PROSITE-ProRule" id="PRU00354"/>
    </source>
</evidence>
<evidence type="ECO:0000256" key="3">
    <source>
        <dbReference type="ARBA" id="ARBA00023115"/>
    </source>
</evidence>
<dbReference type="EMBL" id="CP115543">
    <property type="protein sequence ID" value="WNH47957.1"/>
    <property type="molecule type" value="Genomic_DNA"/>
</dbReference>
<feature type="transmembrane region" description="Helical" evidence="5">
    <location>
        <begin position="12"/>
        <end position="30"/>
    </location>
</feature>
<dbReference type="PROSITE" id="PS51006">
    <property type="entry name" value="PABS_2"/>
    <property type="match status" value="1"/>
</dbReference>
<dbReference type="NCBIfam" id="NF037959">
    <property type="entry name" value="MFS_SpdSyn"/>
    <property type="match status" value="1"/>
</dbReference>
<reference evidence="7 8" key="1">
    <citation type="submission" date="2022-12" db="EMBL/GenBank/DDBJ databases">
        <title>Two new species, Stenotrophomonas aracearum and Stenotrophomonas oahuensis, isolated from Anthurium (Araceae family) in Hawaii.</title>
        <authorList>
            <person name="Chunag S.C."/>
            <person name="Dobhal S."/>
            <person name="Alvarez A."/>
            <person name="Arif M."/>
        </authorList>
    </citation>
    <scope>NUCLEOTIDE SEQUENCE [LARGE SCALE GENOMIC DNA]</scope>
    <source>
        <strain evidence="7 8">A5588</strain>
    </source>
</reference>
<feature type="transmembrane region" description="Helical" evidence="5">
    <location>
        <begin position="440"/>
        <end position="459"/>
    </location>
</feature>
<dbReference type="PANTHER" id="PTHR43317:SF1">
    <property type="entry name" value="THERMOSPERMINE SYNTHASE ACAULIS5"/>
    <property type="match status" value="1"/>
</dbReference>
<feature type="transmembrane region" description="Helical" evidence="5">
    <location>
        <begin position="227"/>
        <end position="249"/>
    </location>
</feature>
<dbReference type="Proteomes" id="UP001305421">
    <property type="component" value="Chromosome"/>
</dbReference>
<feature type="transmembrane region" description="Helical" evidence="5">
    <location>
        <begin position="120"/>
        <end position="146"/>
    </location>
</feature>
<comment type="caution">
    <text evidence="4">Lacks conserved residue(s) required for the propagation of feature annotation.</text>
</comment>
<evidence type="ECO:0000256" key="2">
    <source>
        <dbReference type="ARBA" id="ARBA00022679"/>
    </source>
</evidence>
<keyword evidence="5" id="KW-0812">Transmembrane</keyword>
<keyword evidence="2 4" id="KW-0808">Transferase</keyword>
<dbReference type="Gene3D" id="3.40.50.150">
    <property type="entry name" value="Vaccinia Virus protein VP39"/>
    <property type="match status" value="1"/>
</dbReference>
<evidence type="ECO:0000256" key="5">
    <source>
        <dbReference type="SAM" id="Phobius"/>
    </source>
</evidence>
<proteinExistence type="inferred from homology"/>
<dbReference type="InterPro" id="IPR030374">
    <property type="entry name" value="PABS"/>
</dbReference>
<dbReference type="RefSeq" id="WP_311182640.1">
    <property type="nucleotide sequence ID" value="NZ_CP115543.1"/>
</dbReference>
<comment type="similarity">
    <text evidence="1">Belongs to the spermidine/spermine synthase family.</text>
</comment>
<evidence type="ECO:0000313" key="8">
    <source>
        <dbReference type="Proteomes" id="UP001305421"/>
    </source>
</evidence>
<dbReference type="Pfam" id="PF01564">
    <property type="entry name" value="Spermine_synth"/>
    <property type="match status" value="1"/>
</dbReference>
<feature type="transmembrane region" description="Helical" evidence="5">
    <location>
        <begin position="407"/>
        <end position="428"/>
    </location>
</feature>
<feature type="transmembrane region" description="Helical" evidence="5">
    <location>
        <begin position="381"/>
        <end position="401"/>
    </location>
</feature>
<protein>
    <submittedName>
        <fullName evidence="7">Fused MFS/spermidine synthase</fullName>
    </submittedName>
</protein>
<sequence>MNSEKSRSGTLLLWVFVLSGFSGLIYQSIWTQYLGLFLGHSSYAQSLVLLLFMGGMAAGAWLVSRRSVNLKRPLLAYAAIELVIGLLGLAFDPLFQGATQWAYTSVFPAMGGSGVNWVRWGMATLLVLPQCVLLGATFPLMSAGFMRLQPHAEGRVLAGLYFSNSIGAAAGALASTYLLLPWVGLPGTIMSAGLLNILIAIAVYPLSKMERESAIAEMPASVDSGRGPLFILIVAGLTGASSFVYEITWVRMLSLALGTTIHAFELMLASFIAGIAFGGLWLRSRADRLASPLVTAGWVQVWMGLAALASMFVYANSFEWVGWLMRVIVRNAEGYGLYNLASGLISLLVMFPAAFFAGMTLPLLTLALLRQGQGEKAIGQVYAFNTLGAIVGVLATVHLLLPMLGLKLALAAAAAVDLLLGVVLLRRYSLQVGGRIPPSGKALILSAIGMACALLFVRFDPLMLTSSVYRHGRVSLAEDAKMLYLKDGKTATVAVYEVPNHGELKGQVRSIATNGKVDAGMAATFAQSPTTDESTMVILAALPMAMKESYERVGVIGFGSGLTTHTLMGSPRIGRVDTVEIEPAMVEGARHFGPRVQRAFDDTRSHIVIDDAKSYFSSSPAHYDLIISEPSNPWMGGTASLFSKEFYAFVPRQLNSDGLFVQWLQLYEIDPELVSSVLTGMLANFNDVHAYLANDSDLILVASPRGKVPRLEGSVFSDPLLKADLERVGVHGVRDMQDGFVMDKRALLAYVSQYPARANSDFFPILQLKAPESRFRGANVAEFGAFASAPWPVARHLGAIAAREEAAQGEVDGLPLATVRKWQSAKELKGVLMGHPSDGEGVANAGERLNAEVLRARAQSCSLDADPESSASLIISVAMETVPYLDAPGQSELWDRPAWLSCVPGDPLVQNALALVGAASQDRHDEVIEAGTRILDGPSAKFAFGNAMVSYYVVGAVQYAALASQRADVAKQAHERYDPLLQPLVRNSSPLRILTHMAAQP</sequence>
<feature type="transmembrane region" description="Helical" evidence="5">
    <location>
        <begin position="185"/>
        <end position="206"/>
    </location>
</feature>
<name>A0ABY9YAS4_9GAMM</name>
<keyword evidence="3 4" id="KW-0620">Polyamine biosynthesis</keyword>
<feature type="transmembrane region" description="Helical" evidence="5">
    <location>
        <begin position="74"/>
        <end position="91"/>
    </location>
</feature>
<feature type="transmembrane region" description="Helical" evidence="5">
    <location>
        <begin position="294"/>
        <end position="315"/>
    </location>
</feature>